<dbReference type="AlphaFoldDB" id="A0A3N4HKX8"/>
<accession>A0A3N4HKX8</accession>
<gene>
    <name evidence="1" type="ORF">BJ508DRAFT_312858</name>
</gene>
<evidence type="ECO:0000313" key="1">
    <source>
        <dbReference type="EMBL" id="RPA74492.1"/>
    </source>
</evidence>
<reference evidence="1 2" key="1">
    <citation type="journal article" date="2018" name="Nat. Ecol. Evol.">
        <title>Pezizomycetes genomes reveal the molecular basis of ectomycorrhizal truffle lifestyle.</title>
        <authorList>
            <person name="Murat C."/>
            <person name="Payen T."/>
            <person name="Noel B."/>
            <person name="Kuo A."/>
            <person name="Morin E."/>
            <person name="Chen J."/>
            <person name="Kohler A."/>
            <person name="Krizsan K."/>
            <person name="Balestrini R."/>
            <person name="Da Silva C."/>
            <person name="Montanini B."/>
            <person name="Hainaut M."/>
            <person name="Levati E."/>
            <person name="Barry K.W."/>
            <person name="Belfiori B."/>
            <person name="Cichocki N."/>
            <person name="Clum A."/>
            <person name="Dockter R.B."/>
            <person name="Fauchery L."/>
            <person name="Guy J."/>
            <person name="Iotti M."/>
            <person name="Le Tacon F."/>
            <person name="Lindquist E.A."/>
            <person name="Lipzen A."/>
            <person name="Malagnac F."/>
            <person name="Mello A."/>
            <person name="Molinier V."/>
            <person name="Miyauchi S."/>
            <person name="Poulain J."/>
            <person name="Riccioni C."/>
            <person name="Rubini A."/>
            <person name="Sitrit Y."/>
            <person name="Splivallo R."/>
            <person name="Traeger S."/>
            <person name="Wang M."/>
            <person name="Zifcakova L."/>
            <person name="Wipf D."/>
            <person name="Zambonelli A."/>
            <person name="Paolocci F."/>
            <person name="Nowrousian M."/>
            <person name="Ottonello S."/>
            <person name="Baldrian P."/>
            <person name="Spatafora J.W."/>
            <person name="Henrissat B."/>
            <person name="Nagy L.G."/>
            <person name="Aury J.M."/>
            <person name="Wincker P."/>
            <person name="Grigoriev I.V."/>
            <person name="Bonfante P."/>
            <person name="Martin F.M."/>
        </authorList>
    </citation>
    <scope>NUCLEOTIDE SEQUENCE [LARGE SCALE GENOMIC DNA]</scope>
    <source>
        <strain evidence="1 2">RN42</strain>
    </source>
</reference>
<protein>
    <submittedName>
        <fullName evidence="1">Uncharacterized protein</fullName>
    </submittedName>
</protein>
<name>A0A3N4HKX8_ASCIM</name>
<sequence length="288" mass="33344">MDHSQPQLSDQSQLLSEKNHLEQRCSKDEIVRDLLAVDEDEIREIFKRTVLVHSSILQFQLAVLAVVHPANCSSGQNVMFGHSKQSWFLLLEVVQQFANAAFLIMHNTMFYEWKELFPLPPSAIESRPSSETGLWAEIRRKLFTGNHDASLRTSREKMERFCRDWRGASQVWNLYRRFACEDDVVSEFRFLRRPGNGTTEKEIWWGSLGEFPKPREGLWWCKALMDSMVPMMEWLEREGFAKEIWKSPTAAAQATPERCKGDIKLLGSYERENDADDTEPLIDLGDAA</sequence>
<proteinExistence type="predicted"/>
<evidence type="ECO:0000313" key="2">
    <source>
        <dbReference type="Proteomes" id="UP000275078"/>
    </source>
</evidence>
<dbReference type="Proteomes" id="UP000275078">
    <property type="component" value="Unassembled WGS sequence"/>
</dbReference>
<keyword evidence="2" id="KW-1185">Reference proteome</keyword>
<dbReference type="EMBL" id="ML119789">
    <property type="protein sequence ID" value="RPA74492.1"/>
    <property type="molecule type" value="Genomic_DNA"/>
</dbReference>
<organism evidence="1 2">
    <name type="scientific">Ascobolus immersus RN42</name>
    <dbReference type="NCBI Taxonomy" id="1160509"/>
    <lineage>
        <taxon>Eukaryota</taxon>
        <taxon>Fungi</taxon>
        <taxon>Dikarya</taxon>
        <taxon>Ascomycota</taxon>
        <taxon>Pezizomycotina</taxon>
        <taxon>Pezizomycetes</taxon>
        <taxon>Pezizales</taxon>
        <taxon>Ascobolaceae</taxon>
        <taxon>Ascobolus</taxon>
    </lineage>
</organism>